<evidence type="ECO:0000313" key="1">
    <source>
        <dbReference type="Proteomes" id="UP000248483"/>
    </source>
</evidence>
<dbReference type="RefSeq" id="XP_022422367.1">
    <property type="nucleotide sequence ID" value="XM_022566659.2"/>
</dbReference>
<dbReference type="Proteomes" id="UP000248483">
    <property type="component" value="Unplaced"/>
</dbReference>
<dbReference type="KEGG" id="dle:111170994"/>
<proteinExistence type="predicted"/>
<accession>A0A2Y9MTQ9</accession>
<gene>
    <name evidence="2" type="primary">LOC111170994</name>
</gene>
<dbReference type="GeneID" id="111170994"/>
<dbReference type="AlphaFoldDB" id="A0A2Y9MTQ9"/>
<dbReference type="InParanoid" id="A0A2Y9MTQ9"/>
<evidence type="ECO:0000313" key="2">
    <source>
        <dbReference type="RefSeq" id="XP_022422367.1"/>
    </source>
</evidence>
<keyword evidence="1" id="KW-1185">Reference proteome</keyword>
<sequence length="258" mass="28394">MTPDPQAVWRCVLADLGTRLRPGAVAAVELLPGDHLRFSRFHAKRSRASVDGIPFRSGCIYNVPVTCSPRRTACLLTAHAGPLTAGYDTECRGRARRTLQAASVPLVSRWSEPLTNVWETGCGLGRPLIARRSPEPVRNPGWKRLSEAAPRNKLSLWILGTVSGPAVAHTGPSNATEGGLGRPQELGRRLYACALARPGFVPLRFAPVELHLGAPAARSTRWLGSDIGEEKHMHWINVFFFFQCKTHSRLTTMWAFMK</sequence>
<reference evidence="2" key="1">
    <citation type="submission" date="2025-08" db="UniProtKB">
        <authorList>
            <consortium name="RefSeq"/>
        </authorList>
    </citation>
    <scope>IDENTIFICATION</scope>
    <source>
        <tissue evidence="2">Blood</tissue>
    </source>
</reference>
<organism evidence="1 2">
    <name type="scientific">Delphinapterus leucas</name>
    <name type="common">Beluga whale</name>
    <dbReference type="NCBI Taxonomy" id="9749"/>
    <lineage>
        <taxon>Eukaryota</taxon>
        <taxon>Metazoa</taxon>
        <taxon>Chordata</taxon>
        <taxon>Craniata</taxon>
        <taxon>Vertebrata</taxon>
        <taxon>Euteleostomi</taxon>
        <taxon>Mammalia</taxon>
        <taxon>Eutheria</taxon>
        <taxon>Laurasiatheria</taxon>
        <taxon>Artiodactyla</taxon>
        <taxon>Whippomorpha</taxon>
        <taxon>Cetacea</taxon>
        <taxon>Odontoceti</taxon>
        <taxon>Monodontidae</taxon>
        <taxon>Delphinapterus</taxon>
    </lineage>
</organism>
<protein>
    <submittedName>
        <fullName evidence="2">Uncharacterized protein LOC111170994 isoform X1</fullName>
    </submittedName>
</protein>
<name>A0A2Y9MTQ9_DELLE</name>